<dbReference type="EMBL" id="JPKY01000008">
    <property type="protein sequence ID" value="KFH47611.1"/>
    <property type="molecule type" value="Genomic_DNA"/>
</dbReference>
<evidence type="ECO:0000256" key="2">
    <source>
        <dbReference type="SAM" id="Phobius"/>
    </source>
</evidence>
<feature type="transmembrane region" description="Helical" evidence="2">
    <location>
        <begin position="231"/>
        <end position="254"/>
    </location>
</feature>
<protein>
    <submittedName>
        <fullName evidence="4">Uncharacterized protein</fullName>
    </submittedName>
</protein>
<feature type="region of interest" description="Disordered" evidence="1">
    <location>
        <begin position="334"/>
        <end position="451"/>
    </location>
</feature>
<feature type="region of interest" description="Disordered" evidence="1">
    <location>
        <begin position="261"/>
        <end position="291"/>
    </location>
</feature>
<feature type="signal peptide" evidence="3">
    <location>
        <begin position="1"/>
        <end position="20"/>
    </location>
</feature>
<gene>
    <name evidence="4" type="ORF">ACRE_014850</name>
</gene>
<feature type="compositionally biased region" description="Pro residues" evidence="1">
    <location>
        <begin position="424"/>
        <end position="439"/>
    </location>
</feature>
<proteinExistence type="predicted"/>
<keyword evidence="3" id="KW-0732">Signal</keyword>
<dbReference type="OrthoDB" id="5426678at2759"/>
<evidence type="ECO:0000256" key="1">
    <source>
        <dbReference type="SAM" id="MobiDB-lite"/>
    </source>
</evidence>
<feature type="chain" id="PRO_5001815637" evidence="3">
    <location>
        <begin position="21"/>
        <end position="537"/>
    </location>
</feature>
<evidence type="ECO:0000256" key="3">
    <source>
        <dbReference type="SAM" id="SignalP"/>
    </source>
</evidence>
<comment type="caution">
    <text evidence="4">The sequence shown here is derived from an EMBL/GenBank/DDBJ whole genome shotgun (WGS) entry which is preliminary data.</text>
</comment>
<keyword evidence="2" id="KW-0472">Membrane</keyword>
<name>A0A086TE29_HAPC1</name>
<feature type="region of interest" description="Disordered" evidence="1">
    <location>
        <begin position="516"/>
        <end position="537"/>
    </location>
</feature>
<keyword evidence="5" id="KW-1185">Reference proteome</keyword>
<dbReference type="HOGENOM" id="CLU_031222_3_1_1"/>
<evidence type="ECO:0000313" key="4">
    <source>
        <dbReference type="EMBL" id="KFH47611.1"/>
    </source>
</evidence>
<organism evidence="4 5">
    <name type="scientific">Hapsidospora chrysogenum (strain ATCC 11550 / CBS 779.69 / DSM 880 / IAM 14645 / JCM 23072 / IMI 49137)</name>
    <name type="common">Acremonium chrysogenum</name>
    <dbReference type="NCBI Taxonomy" id="857340"/>
    <lineage>
        <taxon>Eukaryota</taxon>
        <taxon>Fungi</taxon>
        <taxon>Dikarya</taxon>
        <taxon>Ascomycota</taxon>
        <taxon>Pezizomycotina</taxon>
        <taxon>Sordariomycetes</taxon>
        <taxon>Hypocreomycetidae</taxon>
        <taxon>Hypocreales</taxon>
        <taxon>Bionectriaceae</taxon>
        <taxon>Hapsidospora</taxon>
    </lineage>
</organism>
<accession>A0A086TE29</accession>
<reference evidence="5" key="1">
    <citation type="journal article" date="2014" name="Genome Announc.">
        <title>Genome sequence and annotation of Acremonium chrysogenum, producer of the beta-lactam antibiotic cephalosporin C.</title>
        <authorList>
            <person name="Terfehr D."/>
            <person name="Dahlmann T.A."/>
            <person name="Specht T."/>
            <person name="Zadra I."/>
            <person name="Kuernsteiner H."/>
            <person name="Kueck U."/>
        </authorList>
    </citation>
    <scope>NUCLEOTIDE SEQUENCE [LARGE SCALE GENOMIC DNA]</scope>
    <source>
        <strain evidence="5">ATCC 11550 / CBS 779.69 / DSM 880 / IAM 14645 / JCM 23072 / IMI 49137</strain>
    </source>
</reference>
<keyword evidence="2" id="KW-0812">Transmembrane</keyword>
<keyword evidence="2" id="KW-1133">Transmembrane helix</keyword>
<sequence length="537" mass="57343">MRNAKFLLAALLATVTSVHGLLFTPGSDCQALCSDGAGDREANIDASDIVCNDKNFTDSGKGIKFKNCITCLQKSESVDGLDSDAHAFIYNLRYAFDVCLYSYPEKPVGGLLSTVCTIEGACPALGSGLKTALVGSNSDNVYDYCDKAKDFDERGTYGGCIRCLKSSADQKYFANFLVALKAGCEQRPKEGAVIGLSGDLFTTNLVNITEPEEDISKRPKGAGSHTLTTGAFVGIAAGCGLALVGAAVLIFIYCRRQRRSAREKLDSPPPDTPGRPRFISKHTDAGLPSNHELMSESLSSFNGRPELVHKRSYSSNADYYRSFREHKGSQSIGLSYDLGPPSKTDGSLGAIPTHPAYIPHVAGRDSERSRTPPGALRGNPPDSYALRTYLNAAEPTNPANPSDPGRRLTSHHSRSFSQPIHKSSPPPGSQTKPPPPPPSQASRHNPKVPSLVLPSLSKTKAAKTYEPPQVIAVNPQEGAHGLAISGPLAVAEPRFEDRPLGGGQVMATKAPPSWERLKENAPNTSPMLSGHSRILYG</sequence>
<evidence type="ECO:0000313" key="5">
    <source>
        <dbReference type="Proteomes" id="UP000029964"/>
    </source>
</evidence>
<dbReference type="AlphaFoldDB" id="A0A086TE29"/>
<dbReference type="Proteomes" id="UP000029964">
    <property type="component" value="Unassembled WGS sequence"/>
</dbReference>